<dbReference type="CDD" id="cd08071">
    <property type="entry name" value="MPN_DUF2466"/>
    <property type="match status" value="1"/>
</dbReference>
<evidence type="ECO:0000256" key="1">
    <source>
        <dbReference type="ARBA" id="ARBA00022670"/>
    </source>
</evidence>
<keyword evidence="1" id="KW-0645">Protease</keyword>
<keyword evidence="2" id="KW-0479">Metal-binding</keyword>
<dbReference type="InterPro" id="IPR001405">
    <property type="entry name" value="UPF0758"/>
</dbReference>
<dbReference type="InterPro" id="IPR020891">
    <property type="entry name" value="UPF0758_CS"/>
</dbReference>
<evidence type="ECO:0000313" key="8">
    <source>
        <dbReference type="Proteomes" id="UP001629249"/>
    </source>
</evidence>
<keyword evidence="5" id="KW-0482">Metalloprotease</keyword>
<dbReference type="PANTHER" id="PTHR30471:SF3">
    <property type="entry name" value="UPF0758 PROTEIN YEES-RELATED"/>
    <property type="match status" value="1"/>
</dbReference>
<evidence type="ECO:0000259" key="6">
    <source>
        <dbReference type="PROSITE" id="PS50249"/>
    </source>
</evidence>
<evidence type="ECO:0000256" key="2">
    <source>
        <dbReference type="ARBA" id="ARBA00022723"/>
    </source>
</evidence>
<comment type="caution">
    <text evidence="7">The sequence shown here is derived from an EMBL/GenBank/DDBJ whole genome shotgun (WGS) entry which is preliminary data.</text>
</comment>
<evidence type="ECO:0000256" key="3">
    <source>
        <dbReference type="ARBA" id="ARBA00022801"/>
    </source>
</evidence>
<evidence type="ECO:0000313" key="7">
    <source>
        <dbReference type="EMBL" id="MFL9883185.1"/>
    </source>
</evidence>
<evidence type="ECO:0000256" key="5">
    <source>
        <dbReference type="ARBA" id="ARBA00023049"/>
    </source>
</evidence>
<keyword evidence="8" id="KW-1185">Reference proteome</keyword>
<dbReference type="Proteomes" id="UP001629249">
    <property type="component" value="Unassembled WGS sequence"/>
</dbReference>
<dbReference type="RefSeq" id="WP_408326331.1">
    <property type="nucleotide sequence ID" value="NZ_JAQQFH010000002.1"/>
</dbReference>
<proteinExistence type="predicted"/>
<protein>
    <submittedName>
        <fullName evidence="7">JAB domain-containing protein</fullName>
    </submittedName>
</protein>
<dbReference type="EMBL" id="JAQQFN010000005">
    <property type="protein sequence ID" value="MFL9883185.1"/>
    <property type="molecule type" value="Genomic_DNA"/>
</dbReference>
<dbReference type="InterPro" id="IPR025657">
    <property type="entry name" value="RadC_JAB"/>
</dbReference>
<dbReference type="PROSITE" id="PS50249">
    <property type="entry name" value="MPN"/>
    <property type="match status" value="1"/>
</dbReference>
<keyword evidence="4" id="KW-0862">Zinc</keyword>
<organism evidence="7 8">
    <name type="scientific">Paraburkholderia agricolaris</name>
    <dbReference type="NCBI Taxonomy" id="2152888"/>
    <lineage>
        <taxon>Bacteria</taxon>
        <taxon>Pseudomonadati</taxon>
        <taxon>Pseudomonadota</taxon>
        <taxon>Betaproteobacteria</taxon>
        <taxon>Burkholderiales</taxon>
        <taxon>Burkholderiaceae</taxon>
        <taxon>Paraburkholderia</taxon>
    </lineage>
</organism>
<dbReference type="PANTHER" id="PTHR30471">
    <property type="entry name" value="DNA REPAIR PROTEIN RADC"/>
    <property type="match status" value="1"/>
</dbReference>
<dbReference type="Pfam" id="PF04002">
    <property type="entry name" value="RadC"/>
    <property type="match status" value="1"/>
</dbReference>
<gene>
    <name evidence="7" type="ORF">PQR66_09125</name>
</gene>
<reference evidence="7 8" key="1">
    <citation type="journal article" date="2024" name="Chem. Sci.">
        <title>Discovery of megapolipeptins by genome mining of a Burkholderiales bacteria collection.</title>
        <authorList>
            <person name="Paulo B.S."/>
            <person name="Recchia M.J.J."/>
            <person name="Lee S."/>
            <person name="Fergusson C.H."/>
            <person name="Romanowski S.B."/>
            <person name="Hernandez A."/>
            <person name="Krull N."/>
            <person name="Liu D.Y."/>
            <person name="Cavanagh H."/>
            <person name="Bos A."/>
            <person name="Gray C.A."/>
            <person name="Murphy B.T."/>
            <person name="Linington R.G."/>
            <person name="Eustaquio A.S."/>
        </authorList>
    </citation>
    <scope>NUCLEOTIDE SEQUENCE [LARGE SCALE GENOMIC DNA]</scope>
    <source>
        <strain evidence="7 8">RL16-012-BIC-B</strain>
    </source>
</reference>
<keyword evidence="3" id="KW-0378">Hydrolase</keyword>
<evidence type="ECO:0000256" key="4">
    <source>
        <dbReference type="ARBA" id="ARBA00022833"/>
    </source>
</evidence>
<sequence>MFDSSDHERCIVHDALAHAFSPDNSTVVDRAIRHIEARIFRRNGLLCSPEDVHDYVRLKLAGEPAEIFAAVFLDARQQVIAWEPLFRGTIDTCSIHSRVVLQRALAHNCAAIILVHNHPSGCSDPSPADRRITQVLKELLEPVDIRVLDHLIVGEGLPFSFSQHGLL</sequence>
<dbReference type="Gene3D" id="3.40.140.10">
    <property type="entry name" value="Cytidine Deaminase, domain 2"/>
    <property type="match status" value="1"/>
</dbReference>
<dbReference type="PROSITE" id="PS01302">
    <property type="entry name" value="UPF0758"/>
    <property type="match status" value="1"/>
</dbReference>
<dbReference type="InterPro" id="IPR037518">
    <property type="entry name" value="MPN"/>
</dbReference>
<name>A0ABW8ZKR2_9BURK</name>
<feature type="domain" description="MPN" evidence="6">
    <location>
        <begin position="45"/>
        <end position="167"/>
    </location>
</feature>
<accession>A0ABW8ZKR2</accession>